<sequence>MFTVFFFLEKSVKYCRCEPQKHCGNYCSSSAAALAHSWNLSHQKQVKRCMPVMMHRHVNSEVKKRQLSAETPPSAKSSPAMGIFSLLTHGHPPSLRDGCQFFDVQNKYVTSSKVFS</sequence>
<accession>A0ABD0LHP8</accession>
<name>A0ABD0LHP8_9CAEN</name>
<organism evidence="2 3">
    <name type="scientific">Batillaria attramentaria</name>
    <dbReference type="NCBI Taxonomy" id="370345"/>
    <lineage>
        <taxon>Eukaryota</taxon>
        <taxon>Metazoa</taxon>
        <taxon>Spiralia</taxon>
        <taxon>Lophotrochozoa</taxon>
        <taxon>Mollusca</taxon>
        <taxon>Gastropoda</taxon>
        <taxon>Caenogastropoda</taxon>
        <taxon>Sorbeoconcha</taxon>
        <taxon>Cerithioidea</taxon>
        <taxon>Batillariidae</taxon>
        <taxon>Batillaria</taxon>
    </lineage>
</organism>
<reference evidence="2 3" key="1">
    <citation type="journal article" date="2023" name="Sci. Data">
        <title>Genome assembly of the Korean intertidal mud-creeper Batillaria attramentaria.</title>
        <authorList>
            <person name="Patra A.K."/>
            <person name="Ho P.T."/>
            <person name="Jun S."/>
            <person name="Lee S.J."/>
            <person name="Kim Y."/>
            <person name="Won Y.J."/>
        </authorList>
    </citation>
    <scope>NUCLEOTIDE SEQUENCE [LARGE SCALE GENOMIC DNA]</scope>
    <source>
        <strain evidence="2">Wonlab-2016</strain>
    </source>
</reference>
<comment type="caution">
    <text evidence="2">The sequence shown here is derived from an EMBL/GenBank/DDBJ whole genome shotgun (WGS) entry which is preliminary data.</text>
</comment>
<dbReference type="AlphaFoldDB" id="A0ABD0LHP8"/>
<gene>
    <name evidence="2" type="ORF">BaRGS_00009818</name>
</gene>
<keyword evidence="3" id="KW-1185">Reference proteome</keyword>
<protein>
    <submittedName>
        <fullName evidence="2">Uncharacterized protein</fullName>
    </submittedName>
</protein>
<evidence type="ECO:0000313" key="3">
    <source>
        <dbReference type="Proteomes" id="UP001519460"/>
    </source>
</evidence>
<dbReference type="EMBL" id="JACVVK020000047">
    <property type="protein sequence ID" value="KAK7499009.1"/>
    <property type="molecule type" value="Genomic_DNA"/>
</dbReference>
<proteinExistence type="predicted"/>
<evidence type="ECO:0000256" key="1">
    <source>
        <dbReference type="SAM" id="MobiDB-lite"/>
    </source>
</evidence>
<dbReference type="Proteomes" id="UP001519460">
    <property type="component" value="Unassembled WGS sequence"/>
</dbReference>
<feature type="region of interest" description="Disordered" evidence="1">
    <location>
        <begin position="61"/>
        <end position="80"/>
    </location>
</feature>
<evidence type="ECO:0000313" key="2">
    <source>
        <dbReference type="EMBL" id="KAK7499009.1"/>
    </source>
</evidence>
<feature type="compositionally biased region" description="Polar residues" evidence="1">
    <location>
        <begin position="68"/>
        <end position="77"/>
    </location>
</feature>